<evidence type="ECO:0000256" key="3">
    <source>
        <dbReference type="ARBA" id="ARBA00012814"/>
    </source>
</evidence>
<name>A0A9Y1BNB4_9ARCH</name>
<dbReference type="InterPro" id="IPR006195">
    <property type="entry name" value="aa-tRNA-synth_II"/>
</dbReference>
<dbReference type="InterPro" id="IPR045864">
    <property type="entry name" value="aa-tRNA-synth_II/BPL/LPL"/>
</dbReference>
<keyword evidence="5 13" id="KW-0436">Ligase</keyword>
<evidence type="ECO:0000256" key="6">
    <source>
        <dbReference type="ARBA" id="ARBA00022723"/>
    </source>
</evidence>
<dbReference type="InterPro" id="IPR004529">
    <property type="entry name" value="Phe-tRNA-synth_IIc_asu"/>
</dbReference>
<evidence type="ECO:0000259" key="12">
    <source>
        <dbReference type="PROSITE" id="PS50862"/>
    </source>
</evidence>
<reference evidence="13" key="1">
    <citation type="journal article" date="2022" name="Nat. Microbiol.">
        <title>Unique mobile elements and scalable gene flow at the prokaryote-eukaryote boundary revealed by circularized Asgard archaea genomes.</title>
        <authorList>
            <person name="Wu F."/>
            <person name="Speth D.R."/>
            <person name="Philosof A."/>
            <person name="Cremiere A."/>
            <person name="Narayanan A."/>
            <person name="Barco R.A."/>
            <person name="Connon S.A."/>
            <person name="Amend J.P."/>
            <person name="Antoshechkin I.A."/>
            <person name="Orphan V.J."/>
        </authorList>
    </citation>
    <scope>NUCLEOTIDE SEQUENCE</scope>
    <source>
        <strain evidence="13">PM71</strain>
    </source>
</reference>
<protein>
    <recommendedName>
        <fullName evidence="3">phenylalanine--tRNA ligase</fullName>
        <ecNumber evidence="3">6.1.1.20</ecNumber>
    </recommendedName>
</protein>
<evidence type="ECO:0000256" key="8">
    <source>
        <dbReference type="ARBA" id="ARBA00022840"/>
    </source>
</evidence>
<keyword evidence="4" id="KW-0963">Cytoplasm</keyword>
<evidence type="ECO:0000256" key="11">
    <source>
        <dbReference type="ARBA" id="ARBA00023146"/>
    </source>
</evidence>
<evidence type="ECO:0000313" key="13">
    <source>
        <dbReference type="EMBL" id="UJG42037.1"/>
    </source>
</evidence>
<dbReference type="Gene3D" id="1.10.10.10">
    <property type="entry name" value="Winged helix-like DNA-binding domain superfamily/Winged helix DNA-binding domain"/>
    <property type="match status" value="1"/>
</dbReference>
<dbReference type="AlphaFoldDB" id="A0A9Y1BNB4"/>
<evidence type="ECO:0000256" key="10">
    <source>
        <dbReference type="ARBA" id="ARBA00022917"/>
    </source>
</evidence>
<dbReference type="FunFam" id="3.30.930.10:FF:000095">
    <property type="entry name" value="Phenylalanine--tRNA ligase alpha subunit"/>
    <property type="match status" value="1"/>
</dbReference>
<keyword evidence="8" id="KW-0067">ATP-binding</keyword>
<dbReference type="Gene3D" id="3.30.930.10">
    <property type="entry name" value="Bira Bifunctional Protein, Domain 2"/>
    <property type="match status" value="1"/>
</dbReference>
<dbReference type="EMBL" id="CP084166">
    <property type="protein sequence ID" value="UJG42037.1"/>
    <property type="molecule type" value="Genomic_DNA"/>
</dbReference>
<sequence>MNNDKESIFLPPEAILIYKIISEKKELEINELENISKLSRGKIEYNLPFLQKHDLLDRKERINKYCSLTKEGEEAEKNQLIERRIYNLIKEKKKVSFAQLGDFIKADKKELNAGVGLLRKLDAITIEKGEISIKLPEKDINLELQQYLTKIKKEKVSYSDKISPLVKRGLVNVIEEKQSFLIIKVPYSKIKSRIKELIEVGRLSSNMLRDGSWRKTQLKAYNLKGQPPTYFVGRKQPYARFIDTVKQKLVALGFQEMRGPIVELEFWNFDALFQAQDHPAREWSDVYRVSNPKHGKLPKEEYVTNVQQAHENGYNTGSKGWRYKWDPKKSSRLVLRAQGTSVSARTLVGLKIPSKYFSISRCYRPDTVDATHLSEFNQVEGIVVDPSITFRDLLGILETFALDVAGAEECTFKPDYYPFTEPSVELSVVDPNLGRIEFGGAGIFRPEVTKPFGIDAPVIAWGLGIDRLFMVKYGITDIRELFSHKMEWLRSTKMV</sequence>
<comment type="similarity">
    <text evidence="2">Belongs to the class-II aminoacyl-tRNA synthetase family. Phe-tRNA synthetase alpha subunit type 2 subfamily.</text>
</comment>
<evidence type="ECO:0000256" key="4">
    <source>
        <dbReference type="ARBA" id="ARBA00022490"/>
    </source>
</evidence>
<dbReference type="GO" id="GO:0005737">
    <property type="term" value="C:cytoplasm"/>
    <property type="evidence" value="ECO:0007669"/>
    <property type="project" value="UniProtKB-SubCell"/>
</dbReference>
<dbReference type="SUPFAM" id="SSF55681">
    <property type="entry name" value="Class II aaRS and biotin synthetases"/>
    <property type="match status" value="1"/>
</dbReference>
<dbReference type="GO" id="GO:0004826">
    <property type="term" value="F:phenylalanine-tRNA ligase activity"/>
    <property type="evidence" value="ECO:0007669"/>
    <property type="project" value="UniProtKB-EC"/>
</dbReference>
<evidence type="ECO:0000256" key="2">
    <source>
        <dbReference type="ARBA" id="ARBA00006703"/>
    </source>
</evidence>
<dbReference type="NCBIfam" id="TIGR00468">
    <property type="entry name" value="pheS"/>
    <property type="match status" value="1"/>
</dbReference>
<dbReference type="GO" id="GO:0005524">
    <property type="term" value="F:ATP binding"/>
    <property type="evidence" value="ECO:0007669"/>
    <property type="project" value="UniProtKB-KW"/>
</dbReference>
<keyword evidence="6" id="KW-0479">Metal-binding</keyword>
<evidence type="ECO:0000256" key="1">
    <source>
        <dbReference type="ARBA" id="ARBA00004496"/>
    </source>
</evidence>
<feature type="domain" description="Aminoacyl-transfer RNA synthetases class-II family profile" evidence="12">
    <location>
        <begin position="245"/>
        <end position="471"/>
    </location>
</feature>
<keyword evidence="10" id="KW-0648">Protein biosynthesis</keyword>
<dbReference type="CDD" id="cd00496">
    <property type="entry name" value="PheRS_alpha_core"/>
    <property type="match status" value="1"/>
</dbReference>
<keyword evidence="11" id="KW-0030">Aminoacyl-tRNA synthetase</keyword>
<dbReference type="PANTHER" id="PTHR11538:SF40">
    <property type="entry name" value="PHENYLALANINE--TRNA LIGASE ALPHA SUBUNIT"/>
    <property type="match status" value="1"/>
</dbReference>
<dbReference type="Proteomes" id="UP001201020">
    <property type="component" value="Chromosome"/>
</dbReference>
<keyword evidence="9" id="KW-0460">Magnesium</keyword>
<comment type="subcellular location">
    <subcellularLocation>
        <location evidence="1">Cytoplasm</location>
    </subcellularLocation>
</comment>
<dbReference type="GO" id="GO:0006432">
    <property type="term" value="P:phenylalanyl-tRNA aminoacylation"/>
    <property type="evidence" value="ECO:0007669"/>
    <property type="project" value="InterPro"/>
</dbReference>
<evidence type="ECO:0000256" key="7">
    <source>
        <dbReference type="ARBA" id="ARBA00022741"/>
    </source>
</evidence>
<proteinExistence type="inferred from homology"/>
<keyword evidence="7" id="KW-0547">Nucleotide-binding</keyword>
<dbReference type="Pfam" id="PF01409">
    <property type="entry name" value="tRNA-synt_2d"/>
    <property type="match status" value="1"/>
</dbReference>
<dbReference type="EC" id="6.1.1.20" evidence="3"/>
<gene>
    <name evidence="13" type="ORF">K9W45_06120</name>
</gene>
<accession>A0A9Y1BNB4</accession>
<dbReference type="PROSITE" id="PS50862">
    <property type="entry name" value="AA_TRNA_LIGASE_II"/>
    <property type="match status" value="1"/>
</dbReference>
<organism evidence="13">
    <name type="scientific">Candidatus Heimdallarchaeum aukensis</name>
    <dbReference type="NCBI Taxonomy" id="2876573"/>
    <lineage>
        <taxon>Archaea</taxon>
        <taxon>Promethearchaeati</taxon>
        <taxon>Candidatus Heimdallarchaeota</taxon>
        <taxon>Candidatus Heimdallarchaeia (ex Rinke et al. 2021) (nom. nud.)</taxon>
        <taxon>Candidatus Heimdallarchaeales</taxon>
        <taxon>Candidatus Heimdallarchaeaceae</taxon>
        <taxon>Candidatus Heimdallarchaeum</taxon>
    </lineage>
</organism>
<dbReference type="InterPro" id="IPR036388">
    <property type="entry name" value="WH-like_DNA-bd_sf"/>
</dbReference>
<dbReference type="InterPro" id="IPR002319">
    <property type="entry name" value="Phenylalanyl-tRNA_Synthase"/>
</dbReference>
<dbReference type="GO" id="GO:0046872">
    <property type="term" value="F:metal ion binding"/>
    <property type="evidence" value="ECO:0007669"/>
    <property type="project" value="UniProtKB-KW"/>
</dbReference>
<dbReference type="NCBIfam" id="NF003210">
    <property type="entry name" value="PRK04172.1"/>
    <property type="match status" value="1"/>
</dbReference>
<dbReference type="PANTHER" id="PTHR11538">
    <property type="entry name" value="PHENYLALANYL-TRNA SYNTHETASE"/>
    <property type="match status" value="1"/>
</dbReference>
<dbReference type="GO" id="GO:0000049">
    <property type="term" value="F:tRNA binding"/>
    <property type="evidence" value="ECO:0007669"/>
    <property type="project" value="InterPro"/>
</dbReference>
<evidence type="ECO:0000256" key="9">
    <source>
        <dbReference type="ARBA" id="ARBA00022842"/>
    </source>
</evidence>
<evidence type="ECO:0000256" key="5">
    <source>
        <dbReference type="ARBA" id="ARBA00022598"/>
    </source>
</evidence>